<comment type="caution">
    <text evidence="1">The sequence shown here is derived from an EMBL/GenBank/DDBJ whole genome shotgun (WGS) entry which is preliminary data.</text>
</comment>
<evidence type="ECO:0000313" key="2">
    <source>
        <dbReference type="Proteomes" id="UP000600247"/>
    </source>
</evidence>
<proteinExistence type="predicted"/>
<reference evidence="1 2" key="1">
    <citation type="journal article" date="2014" name="Int. J. Syst. Evol. Microbiol.">
        <title>Complete genome sequence of Corynebacterium casei LMG S-19264T (=DSM 44701T), isolated from a smear-ripened cheese.</title>
        <authorList>
            <consortium name="US DOE Joint Genome Institute (JGI-PGF)"/>
            <person name="Walter F."/>
            <person name="Albersmeier A."/>
            <person name="Kalinowski J."/>
            <person name="Ruckert C."/>
        </authorList>
    </citation>
    <scope>NUCLEOTIDE SEQUENCE [LARGE SCALE GENOMIC DNA]</scope>
    <source>
        <strain evidence="1 2">CGMCC 1.15286</strain>
    </source>
</reference>
<organism evidence="1 2">
    <name type="scientific">Paenibacillus radicis</name>
    <name type="common">ex Gao et al. 2016</name>
    <dbReference type="NCBI Taxonomy" id="1737354"/>
    <lineage>
        <taxon>Bacteria</taxon>
        <taxon>Bacillati</taxon>
        <taxon>Bacillota</taxon>
        <taxon>Bacilli</taxon>
        <taxon>Bacillales</taxon>
        <taxon>Paenibacillaceae</taxon>
        <taxon>Paenibacillus</taxon>
    </lineage>
</organism>
<protein>
    <submittedName>
        <fullName evidence="1">Uncharacterized protein</fullName>
    </submittedName>
</protein>
<dbReference type="AlphaFoldDB" id="A0A917LTN4"/>
<dbReference type="RefSeq" id="WP_308421733.1">
    <property type="nucleotide sequence ID" value="NZ_BMHY01000001.1"/>
</dbReference>
<name>A0A917LTN4_9BACL</name>
<dbReference type="Proteomes" id="UP000600247">
    <property type="component" value="Unassembled WGS sequence"/>
</dbReference>
<keyword evidence="2" id="KW-1185">Reference proteome</keyword>
<evidence type="ECO:0000313" key="1">
    <source>
        <dbReference type="EMBL" id="GGG56216.1"/>
    </source>
</evidence>
<gene>
    <name evidence="1" type="ORF">GCM10010918_06460</name>
</gene>
<accession>A0A917LTN4</accession>
<sequence>MEKKKKGTAAAKQTAALSVNVPNEPLTAVQQMKETCHNHMHRYVLAQTHHGWCIDGFVEHMDDEVVCLAVPNNSQGWDSRAFIPQSPPGPGLYPYPFYPRRRFYRQIFPYGALRGVSLLPYY</sequence>
<dbReference type="EMBL" id="BMHY01000001">
    <property type="protein sequence ID" value="GGG56216.1"/>
    <property type="molecule type" value="Genomic_DNA"/>
</dbReference>